<organism evidence="3 4">
    <name type="scientific">Candidatus Dechloromonas phosphorivorans</name>
    <dbReference type="NCBI Taxonomy" id="2899244"/>
    <lineage>
        <taxon>Bacteria</taxon>
        <taxon>Pseudomonadati</taxon>
        <taxon>Pseudomonadota</taxon>
        <taxon>Betaproteobacteria</taxon>
        <taxon>Rhodocyclales</taxon>
        <taxon>Azonexaceae</taxon>
        <taxon>Dechloromonas</taxon>
    </lineage>
</organism>
<reference evidence="3 4" key="1">
    <citation type="submission" date="2020-10" db="EMBL/GenBank/DDBJ databases">
        <title>Connecting structure to function with the recovery of over 1000 high-quality activated sludge metagenome-assembled genomes encoding full-length rRNA genes using long-read sequencing.</title>
        <authorList>
            <person name="Singleton C.M."/>
            <person name="Petriglieri F."/>
            <person name="Kristensen J.M."/>
            <person name="Kirkegaard R.H."/>
            <person name="Michaelsen T.Y."/>
            <person name="Andersen M.H."/>
            <person name="Karst S.M."/>
            <person name="Dueholm M.S."/>
            <person name="Nielsen P.H."/>
            <person name="Albertsen M."/>
        </authorList>
    </citation>
    <scope>NUCLEOTIDE SEQUENCE [LARGE SCALE GENOMIC DNA]</scope>
    <source>
        <strain evidence="3">EsbW_18-Q3-R4-48_BATAC.463</strain>
    </source>
</reference>
<sequence length="167" mass="18664">MNILVVDPSAERRLLVFDALSWSMDTFNLVESENLEQARDCLSKHDFRVVIVGPNLPEDTLAALVFLRGKLPHSALLTCTKMSSHDREGPTRLLKCGADLVFDERMSRIQLSLTLRPYLGAPAGWQPGFVLTSKDSTNRGLSFWRMKGRFIAPKVQAVAWSTQSNAC</sequence>
<evidence type="ECO:0000313" key="3">
    <source>
        <dbReference type="EMBL" id="MBK7416293.1"/>
    </source>
</evidence>
<dbReference type="EMBL" id="JADJMS010000038">
    <property type="protein sequence ID" value="MBK7416293.1"/>
    <property type="molecule type" value="Genomic_DNA"/>
</dbReference>
<comment type="caution">
    <text evidence="1">Lacks conserved residue(s) required for the propagation of feature annotation.</text>
</comment>
<evidence type="ECO:0000256" key="1">
    <source>
        <dbReference type="PROSITE-ProRule" id="PRU00169"/>
    </source>
</evidence>
<proteinExistence type="predicted"/>
<dbReference type="Proteomes" id="UP000739411">
    <property type="component" value="Unassembled WGS sequence"/>
</dbReference>
<feature type="domain" description="Response regulatory" evidence="2">
    <location>
        <begin position="2"/>
        <end position="119"/>
    </location>
</feature>
<accession>A0A935K4N8</accession>
<dbReference type="InterPro" id="IPR001789">
    <property type="entry name" value="Sig_transdc_resp-reg_receiver"/>
</dbReference>
<dbReference type="AlphaFoldDB" id="A0A935K4N8"/>
<evidence type="ECO:0000259" key="2">
    <source>
        <dbReference type="PROSITE" id="PS50110"/>
    </source>
</evidence>
<dbReference type="SUPFAM" id="SSF52172">
    <property type="entry name" value="CheY-like"/>
    <property type="match status" value="1"/>
</dbReference>
<dbReference type="InterPro" id="IPR011006">
    <property type="entry name" value="CheY-like_superfamily"/>
</dbReference>
<comment type="caution">
    <text evidence="3">The sequence shown here is derived from an EMBL/GenBank/DDBJ whole genome shotgun (WGS) entry which is preliminary data.</text>
</comment>
<dbReference type="Gene3D" id="3.40.50.2300">
    <property type="match status" value="1"/>
</dbReference>
<evidence type="ECO:0000313" key="4">
    <source>
        <dbReference type="Proteomes" id="UP000739411"/>
    </source>
</evidence>
<dbReference type="PROSITE" id="PS50110">
    <property type="entry name" value="RESPONSE_REGULATORY"/>
    <property type="match status" value="1"/>
</dbReference>
<protein>
    <submittedName>
        <fullName evidence="3">Response regulator transcription factor</fullName>
    </submittedName>
</protein>
<dbReference type="GO" id="GO:0000160">
    <property type="term" value="P:phosphorelay signal transduction system"/>
    <property type="evidence" value="ECO:0007669"/>
    <property type="project" value="InterPro"/>
</dbReference>
<name>A0A935K4N8_9RHOO</name>
<gene>
    <name evidence="3" type="ORF">IPJ38_15510</name>
</gene>